<dbReference type="InterPro" id="IPR011333">
    <property type="entry name" value="SKP1/BTB/POZ_sf"/>
</dbReference>
<reference evidence="2 3" key="1">
    <citation type="journal article" date="2016" name="Mol. Biol. Evol.">
        <title>Comparative Genomics of Early-Diverging Mushroom-Forming Fungi Provides Insights into the Origins of Lignocellulose Decay Capabilities.</title>
        <authorList>
            <person name="Nagy L.G."/>
            <person name="Riley R."/>
            <person name="Tritt A."/>
            <person name="Adam C."/>
            <person name="Daum C."/>
            <person name="Floudas D."/>
            <person name="Sun H."/>
            <person name="Yadav J.S."/>
            <person name="Pangilinan J."/>
            <person name="Larsson K.H."/>
            <person name="Matsuura K."/>
            <person name="Barry K."/>
            <person name="Labutti K."/>
            <person name="Kuo R."/>
            <person name="Ohm R.A."/>
            <person name="Bhattacharya S.S."/>
            <person name="Shirouzu T."/>
            <person name="Yoshinaga Y."/>
            <person name="Martin F.M."/>
            <person name="Grigoriev I.V."/>
            <person name="Hibbett D.S."/>
        </authorList>
    </citation>
    <scope>NUCLEOTIDE SEQUENCE [LARGE SCALE GENOMIC DNA]</scope>
    <source>
        <strain evidence="2 3">HHB10207 ss-3</strain>
    </source>
</reference>
<proteinExistence type="predicted"/>
<keyword evidence="3" id="KW-1185">Reference proteome</keyword>
<dbReference type="STRING" id="1314776.A0A166GPW4"/>
<dbReference type="AlphaFoldDB" id="A0A166GPW4"/>
<name>A0A166GPW4_9AGAM</name>
<evidence type="ECO:0000313" key="3">
    <source>
        <dbReference type="Proteomes" id="UP000076798"/>
    </source>
</evidence>
<sequence>MAETEDEVRIRGPSRHVEYYFEDGNLVLLVENHLYNLHRGILTRHSDVFSAMLSVPRPNGEPEGSSDMNPIRLESIKSPDFEKLLWILYPPSVPLILPLPTLTLTSIIGQHRPKTLSQWTSILGLSHLWEFRGVFQLALREIEPLASDPVDRILIARRYDVCHDWLLPAYTSLCERSDPITLDEARLLGLDVLARLAQAREAIQRMIWTRRRNTTNDFTNGGGGSNRTSLFSQVGDATFHTVNSAFAGMDRQNTGLGHTTTSSHAATDSFPLEHLVIVAGCFDLQIG</sequence>
<dbReference type="OrthoDB" id="2367075at2759"/>
<dbReference type="Pfam" id="PF00651">
    <property type="entry name" value="BTB"/>
    <property type="match status" value="1"/>
</dbReference>
<protein>
    <recommendedName>
        <fullName evidence="1">BTB domain-containing protein</fullName>
    </recommendedName>
</protein>
<dbReference type="InterPro" id="IPR000210">
    <property type="entry name" value="BTB/POZ_dom"/>
</dbReference>
<dbReference type="CDD" id="cd18186">
    <property type="entry name" value="BTB_POZ_ZBTB_KLHL-like"/>
    <property type="match status" value="1"/>
</dbReference>
<dbReference type="EMBL" id="KV428017">
    <property type="protein sequence ID" value="KZT41895.1"/>
    <property type="molecule type" value="Genomic_DNA"/>
</dbReference>
<feature type="domain" description="BTB" evidence="1">
    <location>
        <begin position="24"/>
        <end position="97"/>
    </location>
</feature>
<dbReference type="PROSITE" id="PS50097">
    <property type="entry name" value="BTB"/>
    <property type="match status" value="1"/>
</dbReference>
<gene>
    <name evidence="2" type="ORF">SISSUDRAFT_981041</name>
</gene>
<evidence type="ECO:0000313" key="2">
    <source>
        <dbReference type="EMBL" id="KZT41895.1"/>
    </source>
</evidence>
<evidence type="ECO:0000259" key="1">
    <source>
        <dbReference type="PROSITE" id="PS50097"/>
    </source>
</evidence>
<dbReference type="SUPFAM" id="SSF54695">
    <property type="entry name" value="POZ domain"/>
    <property type="match status" value="1"/>
</dbReference>
<dbReference type="Gene3D" id="3.30.710.10">
    <property type="entry name" value="Potassium Channel Kv1.1, Chain A"/>
    <property type="match status" value="1"/>
</dbReference>
<organism evidence="2 3">
    <name type="scientific">Sistotremastrum suecicum HHB10207 ss-3</name>
    <dbReference type="NCBI Taxonomy" id="1314776"/>
    <lineage>
        <taxon>Eukaryota</taxon>
        <taxon>Fungi</taxon>
        <taxon>Dikarya</taxon>
        <taxon>Basidiomycota</taxon>
        <taxon>Agaricomycotina</taxon>
        <taxon>Agaricomycetes</taxon>
        <taxon>Sistotremastrales</taxon>
        <taxon>Sistotremastraceae</taxon>
        <taxon>Sistotremastrum</taxon>
    </lineage>
</organism>
<accession>A0A166GPW4</accession>
<dbReference type="Proteomes" id="UP000076798">
    <property type="component" value="Unassembled WGS sequence"/>
</dbReference>